<protein>
    <submittedName>
        <fullName evidence="5">Helix-turn-helix domain-containing protein</fullName>
    </submittedName>
</protein>
<dbReference type="PANTHER" id="PTHR33204:SF18">
    <property type="entry name" value="TRANSCRIPTIONAL REGULATORY PROTEIN"/>
    <property type="match status" value="1"/>
</dbReference>
<keyword evidence="1" id="KW-0805">Transcription regulation</keyword>
<reference evidence="6" key="1">
    <citation type="journal article" date="2019" name="Int. J. Syst. Evol. Microbiol.">
        <title>The Global Catalogue of Microorganisms (GCM) 10K type strain sequencing project: providing services to taxonomists for standard genome sequencing and annotation.</title>
        <authorList>
            <consortium name="The Broad Institute Genomics Platform"/>
            <consortium name="The Broad Institute Genome Sequencing Center for Infectious Disease"/>
            <person name="Wu L."/>
            <person name="Ma J."/>
        </authorList>
    </citation>
    <scope>NUCLEOTIDE SEQUENCE [LARGE SCALE GENOMIC DNA]</scope>
    <source>
        <strain evidence="6">JCM 17551</strain>
    </source>
</reference>
<dbReference type="EMBL" id="BAABBN010000004">
    <property type="protein sequence ID" value="GAA3915070.1"/>
    <property type="molecule type" value="Genomic_DNA"/>
</dbReference>
<evidence type="ECO:0000313" key="5">
    <source>
        <dbReference type="EMBL" id="GAA3915070.1"/>
    </source>
</evidence>
<dbReference type="SUPFAM" id="SSF46785">
    <property type="entry name" value="Winged helix' DNA-binding domain"/>
    <property type="match status" value="1"/>
</dbReference>
<dbReference type="InterPro" id="IPR036388">
    <property type="entry name" value="WH-like_DNA-bd_sf"/>
</dbReference>
<keyword evidence="6" id="KW-1185">Reference proteome</keyword>
<accession>A0ABP7M4R1</accession>
<dbReference type="RefSeq" id="WP_344795545.1">
    <property type="nucleotide sequence ID" value="NZ_BAABBN010000004.1"/>
</dbReference>
<evidence type="ECO:0000256" key="3">
    <source>
        <dbReference type="ARBA" id="ARBA00023163"/>
    </source>
</evidence>
<dbReference type="PANTHER" id="PTHR33204">
    <property type="entry name" value="TRANSCRIPTIONAL REGULATOR, MARR FAMILY"/>
    <property type="match status" value="1"/>
</dbReference>
<dbReference type="InterPro" id="IPR002577">
    <property type="entry name" value="HTH_HxlR"/>
</dbReference>
<evidence type="ECO:0000256" key="1">
    <source>
        <dbReference type="ARBA" id="ARBA00023015"/>
    </source>
</evidence>
<keyword evidence="3" id="KW-0804">Transcription</keyword>
<feature type="domain" description="HTH hxlR-type" evidence="4">
    <location>
        <begin position="12"/>
        <end position="109"/>
    </location>
</feature>
<dbReference type="PROSITE" id="PS51118">
    <property type="entry name" value="HTH_HXLR"/>
    <property type="match status" value="1"/>
</dbReference>
<comment type="caution">
    <text evidence="5">The sequence shown here is derived from an EMBL/GenBank/DDBJ whole genome shotgun (WGS) entry which is preliminary data.</text>
</comment>
<name>A0ABP7M4R1_9GAMM</name>
<proteinExistence type="predicted"/>
<dbReference type="Proteomes" id="UP001501565">
    <property type="component" value="Unassembled WGS sequence"/>
</dbReference>
<dbReference type="Gene3D" id="1.10.10.10">
    <property type="entry name" value="Winged helix-like DNA-binding domain superfamily/Winged helix DNA-binding domain"/>
    <property type="match status" value="1"/>
</dbReference>
<sequence length="145" mass="16689">MSELDIEKHVNCGIEQALKIFGDRWSLLVIRNVLMGINRFDSLQDGLDISRNILTRRLNDLEEEGLLVKTPIKKGAKRMMYNPTAKCLALVPVLIAMIDWSKNWSLDKEKKWSSVVDRSTNEEVHIAIVDENQQPVPMSNLKLRF</sequence>
<evidence type="ECO:0000313" key="6">
    <source>
        <dbReference type="Proteomes" id="UP001501565"/>
    </source>
</evidence>
<gene>
    <name evidence="5" type="ORF">GCM10022277_07040</name>
</gene>
<evidence type="ECO:0000256" key="2">
    <source>
        <dbReference type="ARBA" id="ARBA00023125"/>
    </source>
</evidence>
<evidence type="ECO:0000259" key="4">
    <source>
        <dbReference type="PROSITE" id="PS51118"/>
    </source>
</evidence>
<keyword evidence="2" id="KW-0238">DNA-binding</keyword>
<dbReference type="InterPro" id="IPR036390">
    <property type="entry name" value="WH_DNA-bd_sf"/>
</dbReference>
<dbReference type="Pfam" id="PF01638">
    <property type="entry name" value="HxlR"/>
    <property type="match status" value="1"/>
</dbReference>
<organism evidence="5 6">
    <name type="scientific">Litoribacillus peritrichatus</name>
    <dbReference type="NCBI Taxonomy" id="718191"/>
    <lineage>
        <taxon>Bacteria</taxon>
        <taxon>Pseudomonadati</taxon>
        <taxon>Pseudomonadota</taxon>
        <taxon>Gammaproteobacteria</taxon>
        <taxon>Oceanospirillales</taxon>
        <taxon>Oceanospirillaceae</taxon>
        <taxon>Litoribacillus</taxon>
    </lineage>
</organism>